<keyword evidence="3" id="KW-1185">Reference proteome</keyword>
<dbReference type="AlphaFoldDB" id="A0A4R7VZA0"/>
<proteinExistence type="predicted"/>
<dbReference type="SUPFAM" id="SSF69118">
    <property type="entry name" value="AhpD-like"/>
    <property type="match status" value="1"/>
</dbReference>
<evidence type="ECO:0000259" key="1">
    <source>
        <dbReference type="Pfam" id="PF02627"/>
    </source>
</evidence>
<dbReference type="InterPro" id="IPR029032">
    <property type="entry name" value="AhpD-like"/>
</dbReference>
<dbReference type="RefSeq" id="WP_133902209.1">
    <property type="nucleotide sequence ID" value="NZ_SOCP01000003.1"/>
</dbReference>
<reference evidence="2 3" key="1">
    <citation type="submission" date="2019-03" db="EMBL/GenBank/DDBJ databases">
        <title>Genomic Encyclopedia of Archaeal and Bacterial Type Strains, Phase II (KMG-II): from individual species to whole genera.</title>
        <authorList>
            <person name="Goeker M."/>
        </authorList>
    </citation>
    <scope>NUCLEOTIDE SEQUENCE [LARGE SCALE GENOMIC DNA]</scope>
    <source>
        <strain evidence="2 3">DSM 45499</strain>
    </source>
</reference>
<comment type="caution">
    <text evidence="2">The sequence shown here is derived from an EMBL/GenBank/DDBJ whole genome shotgun (WGS) entry which is preliminary data.</text>
</comment>
<evidence type="ECO:0000313" key="3">
    <source>
        <dbReference type="Proteomes" id="UP000294927"/>
    </source>
</evidence>
<name>A0A4R7VZA0_9PSEU</name>
<evidence type="ECO:0000313" key="2">
    <source>
        <dbReference type="EMBL" id="TDV55105.1"/>
    </source>
</evidence>
<dbReference type="EMBL" id="SOCP01000003">
    <property type="protein sequence ID" value="TDV55105.1"/>
    <property type="molecule type" value="Genomic_DNA"/>
</dbReference>
<feature type="domain" description="Carboxymuconolactone decarboxylase-like" evidence="1">
    <location>
        <begin position="12"/>
        <end position="97"/>
    </location>
</feature>
<accession>A0A4R7VZA0</accession>
<sequence>MTQRIDISNAIPAAFKAFYAASTEVVKAGKAAGLDDKLMELVKIRASQMNACAFCLDMHTADSLEHGEDPRRLNLLAAWRETDLYSEQERAALELAETITRLSETRDVPDEVYEYATKVLTEAQYQAVVWLVVIINGYNRLAVPARPALPTR</sequence>
<gene>
    <name evidence="2" type="ORF">CLV71_103346</name>
</gene>
<organism evidence="2 3">
    <name type="scientific">Actinophytocola oryzae</name>
    <dbReference type="NCBI Taxonomy" id="502181"/>
    <lineage>
        <taxon>Bacteria</taxon>
        <taxon>Bacillati</taxon>
        <taxon>Actinomycetota</taxon>
        <taxon>Actinomycetes</taxon>
        <taxon>Pseudonocardiales</taxon>
        <taxon>Pseudonocardiaceae</taxon>
    </lineage>
</organism>
<dbReference type="InterPro" id="IPR004675">
    <property type="entry name" value="AhpD_core"/>
</dbReference>
<dbReference type="Gene3D" id="1.20.1290.10">
    <property type="entry name" value="AhpD-like"/>
    <property type="match status" value="1"/>
</dbReference>
<dbReference type="GO" id="GO:0051920">
    <property type="term" value="F:peroxiredoxin activity"/>
    <property type="evidence" value="ECO:0007669"/>
    <property type="project" value="InterPro"/>
</dbReference>
<keyword evidence="2" id="KW-0560">Oxidoreductase</keyword>
<dbReference type="PANTHER" id="PTHR35446">
    <property type="entry name" value="SI:CH211-175M2.5"/>
    <property type="match status" value="1"/>
</dbReference>
<dbReference type="OrthoDB" id="5185109at2"/>
<protein>
    <submittedName>
        <fullName evidence="2">AhpD family alkylhydroperoxidase</fullName>
    </submittedName>
</protein>
<dbReference type="PANTHER" id="PTHR35446:SF2">
    <property type="entry name" value="CARBOXYMUCONOLACTONE DECARBOXYLASE-LIKE DOMAIN-CONTAINING PROTEIN"/>
    <property type="match status" value="1"/>
</dbReference>
<dbReference type="Pfam" id="PF02627">
    <property type="entry name" value="CMD"/>
    <property type="match status" value="1"/>
</dbReference>
<keyword evidence="2" id="KW-0575">Peroxidase</keyword>
<dbReference type="NCBIfam" id="TIGR00778">
    <property type="entry name" value="ahpD_dom"/>
    <property type="match status" value="1"/>
</dbReference>
<dbReference type="InterPro" id="IPR003779">
    <property type="entry name" value="CMD-like"/>
</dbReference>
<dbReference type="Proteomes" id="UP000294927">
    <property type="component" value="Unassembled WGS sequence"/>
</dbReference>